<sequence length="223" mass="25892">MVDARVLVLMFSMLSLVLSDEFFDAEESSPKKIKCAQGSLHGWKPVEIETEKTLGCRMTLIYDEYLIVRMVYYDYHRMGVESNMAMDCDEDGFISVLCEEDMCNVKTADALTKGARDTVARNYYLQCLQHKSIQRGKFYVDDVLKGTIWTIVLIVLALLSLQIVRKYKQAQRQKTIDLIQAYDRKKSYKDKMLEKEKAQEKREKEREVASQQANNAGQEQQQK</sequence>
<dbReference type="EnsemblMetazoa" id="PPA38126.1">
    <property type="protein sequence ID" value="PPA38126.1"/>
    <property type="gene ID" value="WBGene00276495"/>
</dbReference>
<gene>
    <name evidence="4" type="primary">WBGene00276495</name>
</gene>
<feature type="region of interest" description="Disordered" evidence="1">
    <location>
        <begin position="193"/>
        <end position="223"/>
    </location>
</feature>
<reference evidence="4" key="2">
    <citation type="submission" date="2022-06" db="UniProtKB">
        <authorList>
            <consortium name="EnsemblMetazoa"/>
        </authorList>
    </citation>
    <scope>IDENTIFICATION</scope>
    <source>
        <strain evidence="4">PS312</strain>
    </source>
</reference>
<reference evidence="5" key="1">
    <citation type="journal article" date="2008" name="Nat. Genet.">
        <title>The Pristionchus pacificus genome provides a unique perspective on nematode lifestyle and parasitism.</title>
        <authorList>
            <person name="Dieterich C."/>
            <person name="Clifton S.W."/>
            <person name="Schuster L.N."/>
            <person name="Chinwalla A."/>
            <person name="Delehaunty K."/>
            <person name="Dinkelacker I."/>
            <person name="Fulton L."/>
            <person name="Fulton R."/>
            <person name="Godfrey J."/>
            <person name="Minx P."/>
            <person name="Mitreva M."/>
            <person name="Roeseler W."/>
            <person name="Tian H."/>
            <person name="Witte H."/>
            <person name="Yang S.P."/>
            <person name="Wilson R.K."/>
            <person name="Sommer R.J."/>
        </authorList>
    </citation>
    <scope>NUCLEOTIDE SEQUENCE [LARGE SCALE GENOMIC DNA]</scope>
    <source>
        <strain evidence="5">PS312</strain>
    </source>
</reference>
<dbReference type="AlphaFoldDB" id="A0A2A6CIE1"/>
<keyword evidence="2" id="KW-1133">Transmembrane helix</keyword>
<proteinExistence type="predicted"/>
<keyword evidence="2" id="KW-0472">Membrane</keyword>
<keyword evidence="3" id="KW-0732">Signal</keyword>
<organism evidence="4 5">
    <name type="scientific">Pristionchus pacificus</name>
    <name type="common">Parasitic nematode worm</name>
    <dbReference type="NCBI Taxonomy" id="54126"/>
    <lineage>
        <taxon>Eukaryota</taxon>
        <taxon>Metazoa</taxon>
        <taxon>Ecdysozoa</taxon>
        <taxon>Nematoda</taxon>
        <taxon>Chromadorea</taxon>
        <taxon>Rhabditida</taxon>
        <taxon>Rhabditina</taxon>
        <taxon>Diplogasteromorpha</taxon>
        <taxon>Diplogasteroidea</taxon>
        <taxon>Neodiplogasteridae</taxon>
        <taxon>Pristionchus</taxon>
    </lineage>
</organism>
<feature type="signal peptide" evidence="3">
    <location>
        <begin position="1"/>
        <end position="19"/>
    </location>
</feature>
<feature type="chain" id="PRO_5043568204" evidence="3">
    <location>
        <begin position="20"/>
        <end position="223"/>
    </location>
</feature>
<dbReference type="Proteomes" id="UP000005239">
    <property type="component" value="Unassembled WGS sequence"/>
</dbReference>
<evidence type="ECO:0000313" key="5">
    <source>
        <dbReference type="Proteomes" id="UP000005239"/>
    </source>
</evidence>
<accession>A0A2A6CIE1</accession>
<feature type="compositionally biased region" description="Basic and acidic residues" evidence="1">
    <location>
        <begin position="193"/>
        <end position="208"/>
    </location>
</feature>
<protein>
    <submittedName>
        <fullName evidence="4">Uncharacterized protein</fullName>
    </submittedName>
</protein>
<feature type="transmembrane region" description="Helical" evidence="2">
    <location>
        <begin position="146"/>
        <end position="164"/>
    </location>
</feature>
<accession>A0A8R1UU01</accession>
<evidence type="ECO:0000256" key="2">
    <source>
        <dbReference type="SAM" id="Phobius"/>
    </source>
</evidence>
<keyword evidence="2" id="KW-0812">Transmembrane</keyword>
<name>A0A2A6CIE1_PRIPA</name>
<keyword evidence="5" id="KW-1185">Reference proteome</keyword>
<evidence type="ECO:0000256" key="1">
    <source>
        <dbReference type="SAM" id="MobiDB-lite"/>
    </source>
</evidence>
<feature type="compositionally biased region" description="Low complexity" evidence="1">
    <location>
        <begin position="211"/>
        <end position="223"/>
    </location>
</feature>
<evidence type="ECO:0000256" key="3">
    <source>
        <dbReference type="SAM" id="SignalP"/>
    </source>
</evidence>
<evidence type="ECO:0000313" key="4">
    <source>
        <dbReference type="EnsemblMetazoa" id="PPA38126.1"/>
    </source>
</evidence>